<dbReference type="InterPro" id="IPR004113">
    <property type="entry name" value="FAD-bd_oxidored_4_C"/>
</dbReference>
<protein>
    <submittedName>
        <fullName evidence="6">FAD/FMN-containing dehydrogenase</fullName>
    </submittedName>
</protein>
<keyword evidence="4" id="KW-0560">Oxidoreductase</keyword>
<dbReference type="Pfam" id="PF02913">
    <property type="entry name" value="FAD-oxidase_C"/>
    <property type="match status" value="1"/>
</dbReference>
<dbReference type="Proteomes" id="UP001238496">
    <property type="component" value="Unassembled WGS sequence"/>
</dbReference>
<evidence type="ECO:0000256" key="1">
    <source>
        <dbReference type="ARBA" id="ARBA00001974"/>
    </source>
</evidence>
<comment type="cofactor">
    <cofactor evidence="1">
        <name>FAD</name>
        <dbReference type="ChEBI" id="CHEBI:57692"/>
    </cofactor>
</comment>
<keyword evidence="3" id="KW-0274">FAD</keyword>
<comment type="caution">
    <text evidence="6">The sequence shown here is derived from an EMBL/GenBank/DDBJ whole genome shotgun (WGS) entry which is preliminary data.</text>
</comment>
<evidence type="ECO:0000256" key="3">
    <source>
        <dbReference type="ARBA" id="ARBA00022827"/>
    </source>
</evidence>
<name>A0ABU0GBP1_9HYPH</name>
<dbReference type="InterPro" id="IPR051264">
    <property type="entry name" value="FAD-oxidored/transferase_4"/>
</dbReference>
<dbReference type="PANTHER" id="PTHR43716:SF1">
    <property type="entry name" value="D-2-HYDROXYGLUTARATE DEHYDROGENASE, MITOCHONDRIAL"/>
    <property type="match status" value="1"/>
</dbReference>
<dbReference type="SUPFAM" id="SSF55103">
    <property type="entry name" value="FAD-linked oxidases, C-terminal domain"/>
    <property type="match status" value="1"/>
</dbReference>
<dbReference type="EMBL" id="JAUSUW010000013">
    <property type="protein sequence ID" value="MDQ0422774.1"/>
    <property type="molecule type" value="Genomic_DNA"/>
</dbReference>
<dbReference type="PANTHER" id="PTHR43716">
    <property type="entry name" value="D-2-HYDROXYGLUTARATE DEHYDROGENASE, MITOCHONDRIAL"/>
    <property type="match status" value="1"/>
</dbReference>
<feature type="domain" description="FAD-binding oxidoreductase/transferase type 4 C-terminal" evidence="5">
    <location>
        <begin position="2"/>
        <end position="104"/>
    </location>
</feature>
<gene>
    <name evidence="6" type="ORF">J2045_003824</name>
</gene>
<dbReference type="Gene3D" id="3.30.70.2190">
    <property type="match status" value="1"/>
</dbReference>
<keyword evidence="2" id="KW-0285">Flavoprotein</keyword>
<evidence type="ECO:0000313" key="7">
    <source>
        <dbReference type="Proteomes" id="UP001238496"/>
    </source>
</evidence>
<reference evidence="6 7" key="1">
    <citation type="submission" date="2023-07" db="EMBL/GenBank/DDBJ databases">
        <title>Genomic Encyclopedia of Type Strains, Phase IV (KMG-IV): sequencing the most valuable type-strain genomes for metagenomic binning, comparative biology and taxonomic classification.</title>
        <authorList>
            <person name="Goeker M."/>
        </authorList>
    </citation>
    <scope>NUCLEOTIDE SEQUENCE [LARGE SCALE GENOMIC DNA]</scope>
    <source>
        <strain evidence="6 7">DSM 1111</strain>
    </source>
</reference>
<dbReference type="InterPro" id="IPR016164">
    <property type="entry name" value="FAD-linked_Oxase-like_C"/>
</dbReference>
<accession>A0ABU0GBP1</accession>
<evidence type="ECO:0000259" key="5">
    <source>
        <dbReference type="Pfam" id="PF02913"/>
    </source>
</evidence>
<evidence type="ECO:0000313" key="6">
    <source>
        <dbReference type="EMBL" id="MDQ0422774.1"/>
    </source>
</evidence>
<organism evidence="6 7">
    <name type="scientific">Peteryoungia aggregata LMG 23059</name>
    <dbReference type="NCBI Taxonomy" id="1368425"/>
    <lineage>
        <taxon>Bacteria</taxon>
        <taxon>Pseudomonadati</taxon>
        <taxon>Pseudomonadota</taxon>
        <taxon>Alphaproteobacteria</taxon>
        <taxon>Hyphomicrobiales</taxon>
        <taxon>Rhizobiaceae</taxon>
        <taxon>Peteryoungia</taxon>
    </lineage>
</organism>
<proteinExistence type="predicted"/>
<evidence type="ECO:0000256" key="4">
    <source>
        <dbReference type="ARBA" id="ARBA00023002"/>
    </source>
</evidence>
<evidence type="ECO:0000256" key="2">
    <source>
        <dbReference type="ARBA" id="ARBA00022630"/>
    </source>
</evidence>
<sequence>MSTVEFMLPMAFTLVREAMSDLAVPLGGPYPAYGLMEISGSCPVDIEDLMHGFLDGVMEDGLELDGVIATSEAQAMNLWLFRDGMNAGRTRRGPHLRTDVSVPPVPALA</sequence>
<keyword evidence="7" id="KW-1185">Reference proteome</keyword>